<comment type="cofactor">
    <cofactor evidence="7">
        <name>Zn(2+)</name>
        <dbReference type="ChEBI" id="CHEBI:29105"/>
    </cofactor>
</comment>
<feature type="domain" description="Peptidase M4" evidence="8">
    <location>
        <begin position="73"/>
        <end position="218"/>
    </location>
</feature>
<dbReference type="InterPro" id="IPR050728">
    <property type="entry name" value="Zinc_Metalloprotease_M4"/>
</dbReference>
<dbReference type="Pfam" id="PF01447">
    <property type="entry name" value="Peptidase_M4"/>
    <property type="match status" value="1"/>
</dbReference>
<keyword evidence="5 7" id="KW-0862">Zinc</keyword>
<comment type="subcellular location">
    <subcellularLocation>
        <location evidence="7">Secreted</location>
    </subcellularLocation>
</comment>
<dbReference type="InterPro" id="IPR006311">
    <property type="entry name" value="TAT_signal"/>
</dbReference>
<dbReference type="Proteomes" id="UP001520654">
    <property type="component" value="Unassembled WGS sequence"/>
</dbReference>
<evidence type="ECO:0000256" key="1">
    <source>
        <dbReference type="ARBA" id="ARBA00009388"/>
    </source>
</evidence>
<evidence type="ECO:0000313" key="10">
    <source>
        <dbReference type="EMBL" id="MCC0097409.1"/>
    </source>
</evidence>
<comment type="caution">
    <text evidence="10">The sequence shown here is derived from an EMBL/GenBank/DDBJ whole genome shotgun (WGS) entry which is preliminary data.</text>
</comment>
<dbReference type="RefSeq" id="WP_229338374.1">
    <property type="nucleotide sequence ID" value="NZ_JAINUL010000001.1"/>
</dbReference>
<dbReference type="SUPFAM" id="SSF55486">
    <property type="entry name" value="Metalloproteases ('zincins'), catalytic domain"/>
    <property type="match status" value="1"/>
</dbReference>
<reference evidence="10 11" key="1">
    <citation type="submission" date="2021-08" db="EMBL/GenBank/DDBJ databases">
        <title>Genomic Architecture of Streptomyces flavotricini NGL1 and Streptomyces erythrochromogenes HMS4 With Differential Plant Beneficial attributes and laccase production capabilities.</title>
        <authorList>
            <person name="Salwan R."/>
            <person name="Kaur R."/>
            <person name="Sharma V."/>
        </authorList>
    </citation>
    <scope>NUCLEOTIDE SEQUENCE [LARGE SCALE GENOMIC DNA]</scope>
    <source>
        <strain evidence="10 11">NGL1</strain>
    </source>
</reference>
<dbReference type="EC" id="3.4.24.-" evidence="7"/>
<name>A0ABS8EAZ4_9ACTN</name>
<keyword evidence="4 7" id="KW-0378">Hydrolase</keyword>
<keyword evidence="3" id="KW-0479">Metal-binding</keyword>
<organism evidence="10 11">
    <name type="scientific">Streptomyces flavotricini</name>
    <dbReference type="NCBI Taxonomy" id="66888"/>
    <lineage>
        <taxon>Bacteria</taxon>
        <taxon>Bacillati</taxon>
        <taxon>Actinomycetota</taxon>
        <taxon>Actinomycetes</taxon>
        <taxon>Kitasatosporales</taxon>
        <taxon>Streptomycetaceae</taxon>
        <taxon>Streptomyces</taxon>
    </lineage>
</organism>
<protein>
    <recommendedName>
        <fullName evidence="7">Neutral metalloproteinase</fullName>
        <ecNumber evidence="7">3.4.24.-</ecNumber>
    </recommendedName>
</protein>
<dbReference type="Pfam" id="PF02868">
    <property type="entry name" value="Peptidase_M4_C"/>
    <property type="match status" value="1"/>
</dbReference>
<comment type="function">
    <text evidence="7">Extracellular zinc metalloprotease.</text>
</comment>
<evidence type="ECO:0000313" key="11">
    <source>
        <dbReference type="Proteomes" id="UP001520654"/>
    </source>
</evidence>
<feature type="signal peptide" evidence="7">
    <location>
        <begin position="1"/>
        <end position="33"/>
    </location>
</feature>
<evidence type="ECO:0000256" key="4">
    <source>
        <dbReference type="ARBA" id="ARBA00022801"/>
    </source>
</evidence>
<gene>
    <name evidence="10" type="ORF">K7B10_22015</name>
</gene>
<dbReference type="EMBL" id="JAINUL010000001">
    <property type="protein sequence ID" value="MCC0097409.1"/>
    <property type="molecule type" value="Genomic_DNA"/>
</dbReference>
<accession>A0ABS8EAZ4</accession>
<evidence type="ECO:0000256" key="7">
    <source>
        <dbReference type="RuleBase" id="RU366073"/>
    </source>
</evidence>
<keyword evidence="7" id="KW-0964">Secreted</keyword>
<dbReference type="PROSITE" id="PS51318">
    <property type="entry name" value="TAT"/>
    <property type="match status" value="1"/>
</dbReference>
<dbReference type="PANTHER" id="PTHR33794">
    <property type="entry name" value="BACILLOLYSIN"/>
    <property type="match status" value="1"/>
</dbReference>
<dbReference type="InterPro" id="IPR001570">
    <property type="entry name" value="Peptidase_M4_C_domain"/>
</dbReference>
<dbReference type="PRINTS" id="PR00730">
    <property type="entry name" value="THERMOLYSIN"/>
</dbReference>
<keyword evidence="2 7" id="KW-0645">Protease</keyword>
<feature type="domain" description="Peptidase M4 C-terminal" evidence="9">
    <location>
        <begin position="222"/>
        <end position="393"/>
    </location>
</feature>
<dbReference type="Gene3D" id="1.10.390.10">
    <property type="entry name" value="Neutral Protease Domain 2"/>
    <property type="match status" value="1"/>
</dbReference>
<evidence type="ECO:0000256" key="2">
    <source>
        <dbReference type="ARBA" id="ARBA00022670"/>
    </source>
</evidence>
<evidence type="ECO:0000256" key="6">
    <source>
        <dbReference type="ARBA" id="ARBA00023049"/>
    </source>
</evidence>
<dbReference type="PANTHER" id="PTHR33794:SF1">
    <property type="entry name" value="BACILLOLYSIN"/>
    <property type="match status" value="1"/>
</dbReference>
<dbReference type="CDD" id="cd09597">
    <property type="entry name" value="M4_TLP"/>
    <property type="match status" value="1"/>
</dbReference>
<evidence type="ECO:0000256" key="5">
    <source>
        <dbReference type="ARBA" id="ARBA00022833"/>
    </source>
</evidence>
<keyword evidence="7" id="KW-0732">Signal</keyword>
<evidence type="ECO:0000256" key="3">
    <source>
        <dbReference type="ARBA" id="ARBA00022723"/>
    </source>
</evidence>
<dbReference type="Gene3D" id="3.10.170.10">
    <property type="match status" value="1"/>
</dbReference>
<sequence>MTHPTSSRRTRLAVLLGTAAALTATAVTAPATAAAETPYAAAGTAAAIAAGTGTGIGAGVGTGIGPGPGAAAGTGHSQHAGTVPLGTYFTGSAYQLRDPGRGNQRTLDAMDQTGGGTLFTDPDNDWGGTGTPANRQSAGVDAHYATAVTWDFYKGVLGRNGIRGDGTGVTSRVHYGSNYPNAFFDPSCFCANYGDDPVTGKTLATLDIVGHELTHGVIASTAGLGSAGEPGGLGEGSADILGTAIEFFADNTTDVGDYFIGERAFADGPLRRMDHPSLDGHSRDYWSRDIGTLDAYAASGPARHFFYLLAEGSGPKEINKIAYDSPTYDGSKLLGIGQDKAVRIWYRALTTSMTSTTNYARARTATLTAAADLYGPASAEYGRVAAAWTAVNVR</sequence>
<evidence type="ECO:0000259" key="9">
    <source>
        <dbReference type="Pfam" id="PF02868"/>
    </source>
</evidence>
<keyword evidence="11" id="KW-1185">Reference proteome</keyword>
<proteinExistence type="inferred from homology"/>
<dbReference type="InterPro" id="IPR023612">
    <property type="entry name" value="Peptidase_M4"/>
</dbReference>
<dbReference type="InterPro" id="IPR027268">
    <property type="entry name" value="Peptidase_M4/M1_CTD_sf"/>
</dbReference>
<evidence type="ECO:0000259" key="8">
    <source>
        <dbReference type="Pfam" id="PF01447"/>
    </source>
</evidence>
<dbReference type="InterPro" id="IPR013856">
    <property type="entry name" value="Peptidase_M4_domain"/>
</dbReference>
<keyword evidence="6 7" id="KW-0482">Metalloprotease</keyword>
<feature type="chain" id="PRO_5044958571" description="Neutral metalloproteinase" evidence="7">
    <location>
        <begin position="34"/>
        <end position="394"/>
    </location>
</feature>
<comment type="similarity">
    <text evidence="1 7">Belongs to the peptidase M4 family.</text>
</comment>